<dbReference type="InterPro" id="IPR015881">
    <property type="entry name" value="ARHD_Rieske_2Fe_2S"/>
</dbReference>
<proteinExistence type="predicted"/>
<dbReference type="PROSITE" id="PS51296">
    <property type="entry name" value="RIESKE"/>
    <property type="match status" value="1"/>
</dbReference>
<comment type="caution">
    <text evidence="7">The sequence shown here is derived from an EMBL/GenBank/DDBJ whole genome shotgun (WGS) entry which is preliminary data.</text>
</comment>
<dbReference type="EC" id="1.14.13.82" evidence="7"/>
<feature type="domain" description="Rieske" evidence="6">
    <location>
        <begin position="28"/>
        <end position="129"/>
    </location>
</feature>
<name>A0A7W9AFR2_9SPHN</name>
<dbReference type="GO" id="GO:0005506">
    <property type="term" value="F:iron ion binding"/>
    <property type="evidence" value="ECO:0007669"/>
    <property type="project" value="InterPro"/>
</dbReference>
<gene>
    <name evidence="7" type="ORF">FHS49_000800</name>
</gene>
<keyword evidence="2" id="KW-0479">Metal-binding</keyword>
<dbReference type="Pfam" id="PF00355">
    <property type="entry name" value="Rieske"/>
    <property type="match status" value="1"/>
</dbReference>
<dbReference type="GO" id="GO:0008168">
    <property type="term" value="F:methyltransferase activity"/>
    <property type="evidence" value="ECO:0007669"/>
    <property type="project" value="UniProtKB-KW"/>
</dbReference>
<dbReference type="Proteomes" id="UP000549617">
    <property type="component" value="Unassembled WGS sequence"/>
</dbReference>
<dbReference type="GO" id="GO:0051537">
    <property type="term" value="F:2 iron, 2 sulfur cluster binding"/>
    <property type="evidence" value="ECO:0007669"/>
    <property type="project" value="UniProtKB-KW"/>
</dbReference>
<keyword evidence="1" id="KW-0001">2Fe-2S</keyword>
<evidence type="ECO:0000313" key="7">
    <source>
        <dbReference type="EMBL" id="MBB5684809.1"/>
    </source>
</evidence>
<dbReference type="InterPro" id="IPR044043">
    <property type="entry name" value="VanA_C_cat"/>
</dbReference>
<keyword evidence="7" id="KW-0503">Monooxygenase</keyword>
<dbReference type="SUPFAM" id="SSF50022">
    <property type="entry name" value="ISP domain"/>
    <property type="match status" value="1"/>
</dbReference>
<keyword evidence="5" id="KW-0411">Iron-sulfur</keyword>
<keyword evidence="3 7" id="KW-0560">Oxidoreductase</keyword>
<evidence type="ECO:0000256" key="2">
    <source>
        <dbReference type="ARBA" id="ARBA00022723"/>
    </source>
</evidence>
<organism evidence="7 8">
    <name type="scientific">Sphingobium boeckii</name>
    <dbReference type="NCBI Taxonomy" id="1082345"/>
    <lineage>
        <taxon>Bacteria</taxon>
        <taxon>Pseudomonadati</taxon>
        <taxon>Pseudomonadota</taxon>
        <taxon>Alphaproteobacteria</taxon>
        <taxon>Sphingomonadales</taxon>
        <taxon>Sphingomonadaceae</taxon>
        <taxon>Sphingobium</taxon>
    </lineage>
</organism>
<evidence type="ECO:0000259" key="6">
    <source>
        <dbReference type="PROSITE" id="PS51296"/>
    </source>
</evidence>
<dbReference type="Gene3D" id="2.102.10.10">
    <property type="entry name" value="Rieske [2Fe-2S] iron-sulphur domain"/>
    <property type="match status" value="1"/>
</dbReference>
<dbReference type="Gene3D" id="3.90.380.10">
    <property type="entry name" value="Naphthalene 1,2-dioxygenase Alpha Subunit, Chain A, domain 1"/>
    <property type="match status" value="1"/>
</dbReference>
<keyword evidence="7" id="KW-0489">Methyltransferase</keyword>
<evidence type="ECO:0000313" key="8">
    <source>
        <dbReference type="Proteomes" id="UP000549617"/>
    </source>
</evidence>
<protein>
    <submittedName>
        <fullName evidence="7">Vanillate O-demethylase monooxygenase subunit</fullName>
        <ecNumber evidence="7">1.14.13.82</ecNumber>
    </submittedName>
</protein>
<evidence type="ECO:0000256" key="1">
    <source>
        <dbReference type="ARBA" id="ARBA00022714"/>
    </source>
</evidence>
<dbReference type="GO" id="GO:0032259">
    <property type="term" value="P:methylation"/>
    <property type="evidence" value="ECO:0007669"/>
    <property type="project" value="UniProtKB-KW"/>
</dbReference>
<evidence type="ECO:0000256" key="4">
    <source>
        <dbReference type="ARBA" id="ARBA00023004"/>
    </source>
</evidence>
<dbReference type="Pfam" id="PF19112">
    <property type="entry name" value="VanA_C"/>
    <property type="match status" value="1"/>
</dbReference>
<reference evidence="7 8" key="1">
    <citation type="submission" date="2020-08" db="EMBL/GenBank/DDBJ databases">
        <title>Genomic Encyclopedia of Type Strains, Phase IV (KMG-IV): sequencing the most valuable type-strain genomes for metagenomic binning, comparative biology and taxonomic classification.</title>
        <authorList>
            <person name="Goeker M."/>
        </authorList>
    </citation>
    <scope>NUCLEOTIDE SEQUENCE [LARGE SCALE GENOMIC DNA]</scope>
    <source>
        <strain evidence="7 8">DSM 25079</strain>
    </source>
</reference>
<dbReference type="EMBL" id="JACIJC010000001">
    <property type="protein sequence ID" value="MBB5684809.1"/>
    <property type="molecule type" value="Genomic_DNA"/>
</dbReference>
<dbReference type="GO" id="GO:0018489">
    <property type="term" value="F:vanillate monooxygenase activity"/>
    <property type="evidence" value="ECO:0007669"/>
    <property type="project" value="UniProtKB-EC"/>
</dbReference>
<dbReference type="AlphaFoldDB" id="A0A7W9AFR2"/>
<dbReference type="InterPro" id="IPR036922">
    <property type="entry name" value="Rieske_2Fe-2S_sf"/>
</dbReference>
<evidence type="ECO:0000256" key="3">
    <source>
        <dbReference type="ARBA" id="ARBA00023002"/>
    </source>
</evidence>
<keyword evidence="7" id="KW-0808">Transferase</keyword>
<sequence length="356" mass="40511">MNTQTPIIARPLHVVPNAANQEYPRNCWYIVAGRDEVGEKLLGRQVCGDRLVMYRKSTGEPVVLSDWCPHRGFKLSESRLVNDNVVCGYHGMTFNSDGKCVHIPSQSTIPNVMKVRSYPVAEKSFWVWAWMGDPEKADLDLLPESEFFHRPNYEDRYLAILPMNGNFQLLHDNLLDATHVSYLHEGLVDNEGEDDIATVKMKVDYGKNFIRTQRDLHNYRPKGDVAQMFQVEEGRPVLRRLITEHHFPCTCVIINQLIDPETDELLSEQIATLPVVPASPDACYHFAALSTSYPAPQLEAEIAFYSSILSQDTCAIEYSQQWADETGGPEISIRQDEVAIRSRRMIAEMVRAEQPD</sequence>
<keyword evidence="4" id="KW-0408">Iron</keyword>
<dbReference type="PANTHER" id="PTHR21266:SF60">
    <property type="entry name" value="3-KETOSTEROID-9-ALPHA-MONOOXYGENASE, OXYGENASE COMPONENT"/>
    <property type="match status" value="1"/>
</dbReference>
<dbReference type="PANTHER" id="PTHR21266">
    <property type="entry name" value="IRON-SULFUR DOMAIN CONTAINING PROTEIN"/>
    <property type="match status" value="1"/>
</dbReference>
<dbReference type="PROSITE" id="PS00570">
    <property type="entry name" value="RING_HYDROXYL_ALPHA"/>
    <property type="match status" value="1"/>
</dbReference>
<evidence type="ECO:0000256" key="5">
    <source>
        <dbReference type="ARBA" id="ARBA00023014"/>
    </source>
</evidence>
<dbReference type="InterPro" id="IPR050584">
    <property type="entry name" value="Cholesterol_7-desaturase"/>
</dbReference>
<keyword evidence="8" id="KW-1185">Reference proteome</keyword>
<accession>A0A7W9AFR2</accession>
<dbReference type="InterPro" id="IPR017941">
    <property type="entry name" value="Rieske_2Fe-2S"/>
</dbReference>
<dbReference type="SUPFAM" id="SSF55961">
    <property type="entry name" value="Bet v1-like"/>
    <property type="match status" value="1"/>
</dbReference>